<reference evidence="4" key="1">
    <citation type="submission" date="2017-07" db="EMBL/GenBank/DDBJ databases">
        <authorList>
            <person name="Varghese N."/>
            <person name="Submissions S."/>
        </authorList>
    </citation>
    <scope>NUCLEOTIDE SEQUENCE [LARGE SCALE GENOMIC DNA]</scope>
    <source>
        <strain evidence="4">NLAE-zl-C134</strain>
    </source>
</reference>
<dbReference type="Pfam" id="PF11738">
    <property type="entry name" value="DUF3298"/>
    <property type="match status" value="1"/>
</dbReference>
<gene>
    <name evidence="3" type="ORF">SAMN05216529_10663</name>
</gene>
<feature type="domain" description="Deacetylase PdaC" evidence="2">
    <location>
        <begin position="19"/>
        <end position="115"/>
    </location>
</feature>
<dbReference type="AlphaFoldDB" id="A0A315ZWM1"/>
<dbReference type="InterPro" id="IPR021729">
    <property type="entry name" value="DUF3298"/>
</dbReference>
<evidence type="ECO:0000259" key="1">
    <source>
        <dbReference type="Pfam" id="PF11738"/>
    </source>
</evidence>
<dbReference type="Gene3D" id="3.90.640.20">
    <property type="entry name" value="Heat-shock cognate protein, ATPase"/>
    <property type="match status" value="1"/>
</dbReference>
<dbReference type="InterPro" id="IPR025303">
    <property type="entry name" value="PdaC"/>
</dbReference>
<dbReference type="InterPro" id="IPR037126">
    <property type="entry name" value="PdaC/RsiV-like_sf"/>
</dbReference>
<dbReference type="OrthoDB" id="5637at2"/>
<feature type="domain" description="DUF3298" evidence="1">
    <location>
        <begin position="134"/>
        <end position="213"/>
    </location>
</feature>
<dbReference type="Pfam" id="PF13739">
    <property type="entry name" value="PdaC"/>
    <property type="match status" value="1"/>
</dbReference>
<evidence type="ECO:0008006" key="5">
    <source>
        <dbReference type="Google" id="ProtNLM"/>
    </source>
</evidence>
<evidence type="ECO:0000259" key="2">
    <source>
        <dbReference type="Pfam" id="PF13739"/>
    </source>
</evidence>
<dbReference type="Gene3D" id="3.30.565.40">
    <property type="entry name" value="Fervidobacterium nodosum Rt17-B1 like"/>
    <property type="match status" value="1"/>
</dbReference>
<sequence length="216" mass="25339">MQNISQKVLEDTMYTSDIPVFSYKINYPYFTTQCSQAAAQNINQYYADYALKTERHCRTILYPQAVETAKYIVNNKPPFNTYTFQSVYEVTYNQNCTTSLYFDNYTFMGGAHGATFRNSDTWNFFSGSRMTLEDFYPQGASFTDSLFTNIEQQIEERLKTEPGSYFDNYEELLRKNFHPENYFLKPEGIVIYYQQYDIAPYYTGIPEFLIPFSPSG</sequence>
<keyword evidence="4" id="KW-1185">Reference proteome</keyword>
<proteinExistence type="predicted"/>
<name>A0A315ZWM1_9FIRM</name>
<protein>
    <recommendedName>
        <fullName evidence="5">DUF3298/DUF4163 domain-containing protein</fullName>
    </recommendedName>
</protein>
<dbReference type="EMBL" id="UHJJ01000006">
    <property type="protein sequence ID" value="SUQ14371.1"/>
    <property type="molecule type" value="Genomic_DNA"/>
</dbReference>
<dbReference type="RefSeq" id="WP_109711192.1">
    <property type="nucleotide sequence ID" value="NZ_QGDS01000006.1"/>
</dbReference>
<organism evidence="3 4">
    <name type="scientific">Faecalicatena contorta</name>
    <dbReference type="NCBI Taxonomy" id="39482"/>
    <lineage>
        <taxon>Bacteria</taxon>
        <taxon>Bacillati</taxon>
        <taxon>Bacillota</taxon>
        <taxon>Clostridia</taxon>
        <taxon>Lachnospirales</taxon>
        <taxon>Lachnospiraceae</taxon>
        <taxon>Faecalicatena</taxon>
    </lineage>
</organism>
<evidence type="ECO:0000313" key="4">
    <source>
        <dbReference type="Proteomes" id="UP000254051"/>
    </source>
</evidence>
<evidence type="ECO:0000313" key="3">
    <source>
        <dbReference type="EMBL" id="SUQ14371.1"/>
    </source>
</evidence>
<accession>A0A315ZWM1</accession>
<dbReference type="Proteomes" id="UP000254051">
    <property type="component" value="Unassembled WGS sequence"/>
</dbReference>